<dbReference type="InterPro" id="IPR020845">
    <property type="entry name" value="AMP-binding_CS"/>
</dbReference>
<dbReference type="Gene3D" id="3.40.50.12780">
    <property type="entry name" value="N-terminal domain of ligase-like"/>
    <property type="match status" value="1"/>
</dbReference>
<dbReference type="CDD" id="cd17648">
    <property type="entry name" value="A_NRPS_ACVS-like"/>
    <property type="match status" value="2"/>
</dbReference>
<dbReference type="InterPro" id="IPR042099">
    <property type="entry name" value="ANL_N_sf"/>
</dbReference>
<feature type="region of interest" description="Disordered" evidence="4">
    <location>
        <begin position="3083"/>
        <end position="3105"/>
    </location>
</feature>
<organism evidence="6 7">
    <name type="scientific">Streptomyces clavuligerus</name>
    <dbReference type="NCBI Taxonomy" id="1901"/>
    <lineage>
        <taxon>Bacteria</taxon>
        <taxon>Bacillati</taxon>
        <taxon>Actinomycetota</taxon>
        <taxon>Actinomycetes</taxon>
        <taxon>Kitasatosporales</taxon>
        <taxon>Streptomycetaceae</taxon>
        <taxon>Streptomyces</taxon>
    </lineage>
</organism>
<dbReference type="InterPro" id="IPR001031">
    <property type="entry name" value="Thioesterase"/>
</dbReference>
<dbReference type="Pfam" id="PF00668">
    <property type="entry name" value="Condensation"/>
    <property type="match status" value="3"/>
</dbReference>
<dbReference type="Gene3D" id="3.30.559.30">
    <property type="entry name" value="Nonribosomal peptide synthetase, condensation domain"/>
    <property type="match status" value="4"/>
</dbReference>
<evidence type="ECO:0000259" key="5">
    <source>
        <dbReference type="PROSITE" id="PS50075"/>
    </source>
</evidence>
<dbReference type="SUPFAM" id="SSF52777">
    <property type="entry name" value="CoA-dependent acyltransferases"/>
    <property type="match status" value="6"/>
</dbReference>
<accession>E2Q5R1</accession>
<dbReference type="Gene3D" id="3.30.300.30">
    <property type="match status" value="3"/>
</dbReference>
<reference evidence="6 7" key="1">
    <citation type="journal article" date="2010" name="Genome Biol. Evol.">
        <title>The sequence of a 1.8-mb bacterial linear plasmid reveals a rich evolutionary reservoir of secondary metabolic pathways.</title>
        <authorList>
            <person name="Medema M.H."/>
            <person name="Trefzer A."/>
            <person name="Kovalchuk A."/>
            <person name="van den Berg M."/>
            <person name="Mueller U."/>
            <person name="Heijne W."/>
            <person name="Wu L."/>
            <person name="Alam M.T."/>
            <person name="Ronning C.M."/>
            <person name="Nierman W.C."/>
            <person name="Bovenberg R.A.L."/>
            <person name="Breitling R."/>
            <person name="Takano E."/>
        </authorList>
    </citation>
    <scope>NUCLEOTIDE SEQUENCE [LARGE SCALE GENOMIC DNA]</scope>
    <source>
        <strain evidence="7">ATCC 27064 / DSM 738 / JCM 4710 / NBRC 13307 / NCIMB 12785 / NRRL 3585 / VKM Ac-602</strain>
    </source>
</reference>
<dbReference type="PANTHER" id="PTHR45527:SF1">
    <property type="entry name" value="FATTY ACID SYNTHASE"/>
    <property type="match status" value="1"/>
</dbReference>
<dbReference type="Gene3D" id="1.10.1200.10">
    <property type="entry name" value="ACP-like"/>
    <property type="match status" value="3"/>
</dbReference>
<dbReference type="GO" id="GO:0005737">
    <property type="term" value="C:cytoplasm"/>
    <property type="evidence" value="ECO:0007669"/>
    <property type="project" value="TreeGrafter"/>
</dbReference>
<dbReference type="PROSITE" id="PS00012">
    <property type="entry name" value="PHOSPHOPANTETHEINE"/>
    <property type="match status" value="1"/>
</dbReference>
<dbReference type="InterPro" id="IPR020806">
    <property type="entry name" value="PKS_PP-bd"/>
</dbReference>
<evidence type="ECO:0000256" key="3">
    <source>
        <dbReference type="ARBA" id="ARBA00022553"/>
    </source>
</evidence>
<dbReference type="PROSITE" id="PS50075">
    <property type="entry name" value="CARRIER"/>
    <property type="match status" value="3"/>
</dbReference>
<dbReference type="FunFam" id="1.10.1200.10:FF:000005">
    <property type="entry name" value="Nonribosomal peptide synthetase 1"/>
    <property type="match status" value="2"/>
</dbReference>
<name>E2Q5R1_STRCL</name>
<dbReference type="InterPro" id="IPR023213">
    <property type="entry name" value="CAT-like_dom_sf"/>
</dbReference>
<feature type="region of interest" description="Disordered" evidence="4">
    <location>
        <begin position="1984"/>
        <end position="2006"/>
    </location>
</feature>
<keyword evidence="3" id="KW-0597">Phosphoprotein</keyword>
<protein>
    <submittedName>
        <fullName evidence="6">N-5-amino-5-carboxypentanoyl-L-cysteinyl-D-valine synthase</fullName>
        <ecNumber evidence="6">6.3.2.26</ecNumber>
    </submittedName>
</protein>
<keyword evidence="2" id="KW-0596">Phosphopantetheine</keyword>
<evidence type="ECO:0000256" key="2">
    <source>
        <dbReference type="ARBA" id="ARBA00022450"/>
    </source>
</evidence>
<dbReference type="GO" id="GO:0050564">
    <property type="term" value="F:N-(5-amino-5-carboxypentanoyl)-L-cysteinyl-D-valine synthase activity"/>
    <property type="evidence" value="ECO:0007669"/>
    <property type="project" value="UniProtKB-EC"/>
</dbReference>
<evidence type="ECO:0000256" key="1">
    <source>
        <dbReference type="ARBA" id="ARBA00001957"/>
    </source>
</evidence>
<dbReference type="SUPFAM" id="SSF56801">
    <property type="entry name" value="Acetyl-CoA synthetase-like"/>
    <property type="match status" value="3"/>
</dbReference>
<dbReference type="InterPro" id="IPR000873">
    <property type="entry name" value="AMP-dep_synth/lig_dom"/>
</dbReference>
<dbReference type="GO" id="GO:0044550">
    <property type="term" value="P:secondary metabolite biosynthetic process"/>
    <property type="evidence" value="ECO:0007669"/>
    <property type="project" value="TreeGrafter"/>
</dbReference>
<feature type="domain" description="Carrier" evidence="5">
    <location>
        <begin position="793"/>
        <end position="870"/>
    </location>
</feature>
<dbReference type="Pfam" id="PF00501">
    <property type="entry name" value="AMP-binding"/>
    <property type="match status" value="3"/>
</dbReference>
<feature type="domain" description="Carrier" evidence="5">
    <location>
        <begin position="3011"/>
        <end position="3086"/>
    </location>
</feature>
<keyword evidence="6" id="KW-0436">Ligase</keyword>
<feature type="compositionally biased region" description="Low complexity" evidence="4">
    <location>
        <begin position="886"/>
        <end position="897"/>
    </location>
</feature>
<comment type="cofactor">
    <cofactor evidence="1">
        <name>pantetheine 4'-phosphate</name>
        <dbReference type="ChEBI" id="CHEBI:47942"/>
    </cofactor>
</comment>
<feature type="region of interest" description="Disordered" evidence="4">
    <location>
        <begin position="1070"/>
        <end position="1091"/>
    </location>
</feature>
<proteinExistence type="predicted"/>
<dbReference type="Gene3D" id="3.40.50.1820">
    <property type="entry name" value="alpha/beta hydrolase"/>
    <property type="match status" value="1"/>
</dbReference>
<dbReference type="NCBIfam" id="TIGR01733">
    <property type="entry name" value="AA-adenyl-dom"/>
    <property type="match status" value="3"/>
</dbReference>
<dbReference type="GO" id="GO:0043041">
    <property type="term" value="P:amino acid activation for nonribosomal peptide biosynthetic process"/>
    <property type="evidence" value="ECO:0007669"/>
    <property type="project" value="TreeGrafter"/>
</dbReference>
<dbReference type="SMART" id="SM00823">
    <property type="entry name" value="PKS_PP"/>
    <property type="match status" value="3"/>
</dbReference>
<dbReference type="eggNOG" id="COG1020">
    <property type="taxonomic scope" value="Bacteria"/>
</dbReference>
<dbReference type="Proteomes" id="UP000002357">
    <property type="component" value="Chromosome"/>
</dbReference>
<dbReference type="GO" id="GO:0031177">
    <property type="term" value="F:phosphopantetheine binding"/>
    <property type="evidence" value="ECO:0007669"/>
    <property type="project" value="InterPro"/>
</dbReference>
<dbReference type="CDD" id="cd19539">
    <property type="entry name" value="SgcC5_NRPS-like"/>
    <property type="match status" value="1"/>
</dbReference>
<dbReference type="InterPro" id="IPR009081">
    <property type="entry name" value="PP-bd_ACP"/>
</dbReference>
<dbReference type="CDD" id="cd19534">
    <property type="entry name" value="E_NRPS"/>
    <property type="match status" value="1"/>
</dbReference>
<gene>
    <name evidence="6" type="primary">pcbAB</name>
    <name evidence="6" type="ORF">SCLAV_4200</name>
</gene>
<dbReference type="Pfam" id="PF00975">
    <property type="entry name" value="Thioesterase"/>
    <property type="match status" value="1"/>
</dbReference>
<dbReference type="InterPro" id="IPR001242">
    <property type="entry name" value="Condensation_dom"/>
</dbReference>
<dbReference type="InterPro" id="IPR045851">
    <property type="entry name" value="AMP-bd_C_sf"/>
</dbReference>
<dbReference type="SUPFAM" id="SSF47336">
    <property type="entry name" value="ACP-like"/>
    <property type="match status" value="3"/>
</dbReference>
<dbReference type="PANTHER" id="PTHR45527">
    <property type="entry name" value="NONRIBOSOMAL PEPTIDE SYNTHETASE"/>
    <property type="match status" value="1"/>
</dbReference>
<keyword evidence="7" id="KW-1185">Reference proteome</keyword>
<dbReference type="InterPro" id="IPR025110">
    <property type="entry name" value="AMP-bd_C"/>
</dbReference>
<dbReference type="GO" id="GO:0017000">
    <property type="term" value="P:antibiotic biosynthetic process"/>
    <property type="evidence" value="ECO:0007669"/>
    <property type="project" value="UniProtKB-ARBA"/>
</dbReference>
<dbReference type="KEGG" id="sclf:BB341_07790"/>
<dbReference type="InterPro" id="IPR010071">
    <property type="entry name" value="AA_adenyl_dom"/>
</dbReference>
<evidence type="ECO:0000256" key="4">
    <source>
        <dbReference type="SAM" id="MobiDB-lite"/>
    </source>
</evidence>
<dbReference type="Gene3D" id="3.30.559.10">
    <property type="entry name" value="Chloramphenicol acetyltransferase-like domain"/>
    <property type="match status" value="3"/>
</dbReference>
<dbReference type="Pfam" id="PF00550">
    <property type="entry name" value="PP-binding"/>
    <property type="match status" value="3"/>
</dbReference>
<dbReference type="SUPFAM" id="SSF53474">
    <property type="entry name" value="alpha/beta-Hydrolases"/>
    <property type="match status" value="1"/>
</dbReference>
<evidence type="ECO:0000313" key="6">
    <source>
        <dbReference type="EMBL" id="EFG09275.1"/>
    </source>
</evidence>
<dbReference type="Gene3D" id="3.40.50.980">
    <property type="match status" value="4"/>
</dbReference>
<feature type="domain" description="Carrier" evidence="5">
    <location>
        <begin position="1909"/>
        <end position="1986"/>
    </location>
</feature>
<dbReference type="Pfam" id="PF13193">
    <property type="entry name" value="AMP-binding_C"/>
    <property type="match status" value="2"/>
</dbReference>
<dbReference type="InterPro" id="IPR036736">
    <property type="entry name" value="ACP-like_sf"/>
</dbReference>
<sequence length="3781" mass="414738">MMSARYPRTAAEWTTRIQGVSSERCDLEMLLKDEWRNRIAVRDDDPGVRATRQRDIVVDGREYTALKDALRAADGVSAGALALASLHSVMRAYGHGEQTVAAFVDATATAELKTAAVLPVIVDHIEHTRLTCAEAIRELDETLRRKDSYTRADEVLQRGLFDALLVLAEREVALSELPSAPLVMVVRDDAARGRLCWTMAYAGELFEDTTVAGVLEVVREVLGQYAGRPGDRVAEIELASREQRERLQRWNATDGDFPADQRLNDLVEAAVRRSPDREAVVFGTQRLTYREVDARANRFAHWLLGPGLGVRSQQLVGIFLDKSDLGVVATLGIWKAGAAYVPIDPAYPAERVRFAVGDTGLRGIVTNRHHAGRLREILGAEHADVTVVEIESVLDEQAAADTDGLLSVKPELALGVRDLAYLTYTSGTTGVPKGVPKYHDSVVNSITDLSERYDMRRPGTERVALFASYVFEPHLRQTLIALINGQTLVVVPEEVRLDPDRFPAYIEEHGVTYLNATGSVLQHFDLRRCTSLKRLLLVGEELTAAGLRQLRERFSGRIVNEYAFTEAAFVTAVKEFAPGVTERADRSIGRPVRNVKWYVLSQDLKRLPVGAIGELYIGGCGVAPGYLNRDDLTAERFLTNPYASEQDRARGMNARIYRTGDLARMLPSGEVEFMGRSDFQLKLNGVRVEPGEIEAQATEYAGVRKCVVIAREGAGGGSDRHLVGYYLTEPGAGVTEAELLSFLERRLIRIMVPARMVRLESIPVNVNGKVDWRALPEVDLARPDTGGGAVGSTTTGGVRGELREIWSAVLGLPVSRIGDGDDFFRLGGQSISCILLIARIRQRLGVFVGVEDVFTLRTLGALADRLERDRGTAPADGTPQERRSAEGTADTTGTDGAEGADGGPVRLLANGLQQGLLYHALKRRNGDDAYVMQSVHHYRCAIRPELMREAWQHARRTYPALRLRFEWAEEALQIVENDDRSVDWRFTDLSGVADPAEQDARIRELQERDRTEPYDPAAGGLFRIYLIRRSEEFFSLLFSCHHIILDGWSLPVLHDDVHRTYLRLVDGEPVTADAGSTGTPGSTGNTGNTGKTDTAYIAAQRDWEAHRGDHVDYWTRQIERIDERGDFGGLVREDIRYQVALSEYDHVKEHRTRRLALGAERTAALKAVCAEHSVTLHSVLQFVWHKVLYAVGGGNTTVVGTIVSGRNPHIDGIENSVGLFINTLPVIVDHDEQAALGTDAAIADIQSAVTAMAARSTVELGRLETGGMKRRLFDTLLVLENYPRLLSEDEERAHDELLRFEKAYDADKVDYPLAVVAREEGEELTVTLWYAGELFEDATIDTLLGVAETLFDQVAEDISRRVDRLELVSPAMVEQYGVWNRTTAPFPAGQTLHGVFERQAAAWPDETAVVFRDRRLTYRELNERANRLAHHLRSVAELRPNDLVGLVVDKNELMITAILAVWKTGAGYVPIDPGYPDDRVAFMLADTSAKLVITNQGRVARIGELTGGALPVVDLDRLPDGNGADGDPVTDVTATDLAYAIYTSGTTGRPKAVLVEHRGVVNLQHSLAKLFGLDRSEGVEALLSFSNYVFDHFVEQMTDALLNGQKLVVLDDTMRTDAERLYRYINDEQVTYLSGTPSVLSLYDYSTTTSLTRIDAIGEDFTEPVFNKIRAMFPGTIINGYGPTEISITSHKRPYTVGERRSTKSIGHPVDNYTAYVLNKSMQRVPVGGMGELYIGGVGVTRGYLNRDELTADRFVDNPFQTAEERAEGRNARVYKTGDLVRWLPNGELECLGRTDLQVKIRGQRVELGEVEAALSSYPGVTRSLVIAREHRGAGLASAQKYLVGFYVGTDDLDEQDVRQWMRTKLPEAVVPSRVLRITDIPVTPSGKLDVTRLPETDFGPGDSGEYIAPSNDVETKLCGIWATVLGLAPERVGVTDDFFALGGDSLRAMVLAQAITTGFGRGLGVATVLQHTTLGAQAKHIRESAAHGDGEQDGPVAGRAAAGDGNPPVSLAQERLLFIDEFEGGTDAYNIPFVLEIATGDAASTRDAVTGALRALLGRHAALRTLLRTDEHGVRRQYPLPAAEAAARFEVPLHTVADRTALDERLVERSRTVFRLDEELPLVADLFTAGPADGRAYLSLVVHHSAFDGWSWSTFREELAALLRGVPVTDLRQVHGSYADFSLWQRQYLSGGRLAELTGYWTGALAGYETIRLPLDRPRPARFDYRGREIDFDLDEGTARALRELARSARVSLYSVLLGAWALTLRVYTGQDDFVVGTPAANRGRPEFDRTVGFFANLLALRVRVDADAGLAEYIRAVGADVVAAQVHGELPFEQLVKELNPEKDPSRHPVLQVNFTLQNVTDRAPVGGGAGAEPEFTEYKPDAGGFTATKFDLSATVTENAAGRLAGNLTYAAALFDDDTAEGFIATFRQVLAEFARLADAGEQARVAEVDPVGAAERAALAAGPAGALQAAAAEALPAPRTLHTVFEEQAAAWPDAVAVAHGATRLTYRELNERANQLAHYLRSVARIRPSDLIGLVVEKSELTVVAILAVWKAGAGYLPIDPGHPDDRVTFMLADTEARLVVTQRAHGERLRRLAGDALPVVEIDALPQGYRSTDDPVTDTTPADLAYAIYTSGTTGRPKAVLVPHRAVDSFRATLAGRYFGPPDTGRQGVLFLANYVFDFSVEQLALSVLGGHTLIVPPPSPAQDERFYEDANRAGLTYISGTPTQVQQFDLARLPGLRTVLVAGEAFHERHFEKIREGWAGPILNAYGTTETAVYNTVRRFEPGDPYRNTLGLPLGNTRLYVLGDGLKPLPPGAVGELYVAGECVTDGYLNRPELTGERFLPNPFDTGEEGREGRHPVLYRSGDLVRLTRGGELQYLGRNDAQLKIRGLRIEPGEVEAVLATAPGVRECAVAAVADDRSPGNTRLVGYYVAATGTETDTDTGTGDAGGADEDAIFAVLRARLMPGMVPSLLIRMDGPLPMTINGKLDTKALPKAALPERRADRTAPRNRTEARLCQLWGDRLPGGTVGIDDDFFRSGGDSISALHLASQVQREIGRRVGVKDIFDHPTVRHFAERVLAAPDRGRDPGEGGEAPEQGRLDGDCPLLPIQEWFFAKPLADRNWWNHNFAVTAPELDVARLGQALARLVEHHDAFSLRYRSEGGGDGADERFVQRYDAAVPEVVLHELDVRGLSPEEISERLARWQSGFDLERGPIHCAAYLHGFADGSARVWFALHHLVVDTVSWHILAQDLEILYHGGALEEKTSSYRQWARALAAYPADEAERRLWAEAVASLAATAQALPVPAPGAATLREEFALDAERTTALLTECHWAYDTTINDLLLTAVGGALRAVTGLAVNHVTVEGHGRERFDGAPDVRDTVGWFTTMHPLAVEAHPQDVGRGITATKEASRRVPHHGIGYGALFGRYGGERAPLPPVSFNYLGRVSDAGEQTDGPSAGWRLDSAMSGSNISGRNRGADQFSVDVTMRCTGGRLVTAVDSRLDEETTRRFTDELRSWLERLVAHTSAVSGENGGRARAAERAGAGTEFDPYILVDGDRAERTLFVFPPGEGGAESYLSNLAQRLPGHRLVLFNNVHLHRPMESFEALADFYLPLLREIQPSGPYHLLGWSFGGVLSVEVSLRLARAGERIEELFLIDPYFDVRASSAAIGLPETEDILDPINYHWAPAREDLERLRANTGDVVLFRADEPNEIVRDEEQRRLFDFYQRSSFNGLDALLPAESIEVHRLHGETHHSWVRNDRLVADICARVSASSPDAR</sequence>
<evidence type="ECO:0000313" key="7">
    <source>
        <dbReference type="Proteomes" id="UP000002357"/>
    </source>
</evidence>
<dbReference type="NCBIfam" id="NF003417">
    <property type="entry name" value="PRK04813.1"/>
    <property type="match status" value="3"/>
</dbReference>
<dbReference type="EMBL" id="CM000913">
    <property type="protein sequence ID" value="EFG09275.1"/>
    <property type="molecule type" value="Genomic_DNA"/>
</dbReference>
<dbReference type="Gene3D" id="2.30.38.10">
    <property type="entry name" value="Luciferase, Domain 3"/>
    <property type="match status" value="2"/>
</dbReference>
<dbReference type="InterPro" id="IPR006162">
    <property type="entry name" value="Ppantetheine_attach_site"/>
</dbReference>
<dbReference type="InterPro" id="IPR029058">
    <property type="entry name" value="AB_hydrolase_fold"/>
</dbReference>
<dbReference type="GO" id="GO:0008610">
    <property type="term" value="P:lipid biosynthetic process"/>
    <property type="evidence" value="ECO:0007669"/>
    <property type="project" value="UniProtKB-ARBA"/>
</dbReference>
<dbReference type="PROSITE" id="PS00455">
    <property type="entry name" value="AMP_BINDING"/>
    <property type="match status" value="1"/>
</dbReference>
<dbReference type="SMART" id="SM01294">
    <property type="entry name" value="PKS_PP_betabranch"/>
    <property type="match status" value="1"/>
</dbReference>
<dbReference type="FunFam" id="3.40.50.980:FF:000001">
    <property type="entry name" value="Non-ribosomal peptide synthetase"/>
    <property type="match status" value="2"/>
</dbReference>
<feature type="compositionally biased region" description="Low complexity" evidence="4">
    <location>
        <begin position="1071"/>
        <end position="1091"/>
    </location>
</feature>
<feature type="region of interest" description="Disordered" evidence="4">
    <location>
        <begin position="868"/>
        <end position="904"/>
    </location>
</feature>
<dbReference type="EC" id="6.3.2.26" evidence="6"/>